<sequence length="113" mass="12859">MHVSLTEHAERRMRERNLGLTHLLAVLSSGVAMPNRDGRMLHRLEDFCVISSRSRDTLHIITFYRLRGSPAAKPRRPLAMARTKGIARKSGLRDPNLKRKLKSGHIHCLWSAA</sequence>
<gene>
    <name evidence="1" type="ORF">FIM25_04290</name>
</gene>
<dbReference type="EMBL" id="VDMB01000003">
    <property type="protein sequence ID" value="TYT75663.1"/>
    <property type="molecule type" value="Genomic_DNA"/>
</dbReference>
<dbReference type="OrthoDB" id="9830821at2"/>
<dbReference type="RefSeq" id="WP_139446661.1">
    <property type="nucleotide sequence ID" value="NZ_VDMB01000003.1"/>
</dbReference>
<evidence type="ECO:0000313" key="1">
    <source>
        <dbReference type="EMBL" id="TYT75663.1"/>
    </source>
</evidence>
<dbReference type="AlphaFoldDB" id="A0A5Q4VFB7"/>
<keyword evidence="2" id="KW-1185">Reference proteome</keyword>
<comment type="caution">
    <text evidence="1">The sequence shown here is derived from an EMBL/GenBank/DDBJ whole genome shotgun (WGS) entry which is preliminary data.</text>
</comment>
<organism evidence="1 2">
    <name type="scientific">Desulfobotulus mexicanus</name>
    <dbReference type="NCBI Taxonomy" id="2586642"/>
    <lineage>
        <taxon>Bacteria</taxon>
        <taxon>Pseudomonadati</taxon>
        <taxon>Thermodesulfobacteriota</taxon>
        <taxon>Desulfobacteria</taxon>
        <taxon>Desulfobacterales</taxon>
        <taxon>Desulfobacteraceae</taxon>
        <taxon>Desulfobotulus</taxon>
    </lineage>
</organism>
<evidence type="ECO:0000313" key="2">
    <source>
        <dbReference type="Proteomes" id="UP000321899"/>
    </source>
</evidence>
<reference evidence="1 2" key="1">
    <citation type="submission" date="2019-06" db="EMBL/GenBank/DDBJ databases">
        <title>Desulfobotulus mexicanus sp. nov., a novel sulfate-reducing bacterium isolated from the sediment of an alkaline crater lake in Mexico.</title>
        <authorList>
            <person name="Hirschler-Rea A."/>
        </authorList>
    </citation>
    <scope>NUCLEOTIDE SEQUENCE [LARGE SCALE GENOMIC DNA]</scope>
    <source>
        <strain evidence="1 2">PAR22N</strain>
    </source>
</reference>
<accession>A0A5Q4VFB7</accession>
<protein>
    <submittedName>
        <fullName evidence="1">DUF4258 domain-containing protein</fullName>
    </submittedName>
</protein>
<dbReference type="Proteomes" id="UP000321899">
    <property type="component" value="Unassembled WGS sequence"/>
</dbReference>
<proteinExistence type="predicted"/>
<name>A0A5Q4VFB7_9BACT</name>